<dbReference type="OMA" id="VCNCGYM"/>
<dbReference type="VEuPathDB" id="AmoebaDB:ACA1_278320"/>
<sequence length="211" mass="23196">MAYVIEAKNEKRHLECLPLRFALAADLKTTTTDNLAGGDGVGVVEIDRAREEELETLRGFLNHVISEGMTYPQLSTLDEVGFRAYFLSHDAFVARDPNTQEVLGTFYIKPNFPGRCGHICNGGFITKPSAQGKGVGKAMGKAFLSLAPQLGYRAAMFNLVFESNVPSVRLWRSLGFKQIGRIPQAGLLAHGEYVDALMLHYDFTAPPTLSE</sequence>
<reference evidence="2 3" key="1">
    <citation type="journal article" date="2013" name="Genome Biol.">
        <title>Genome of Acanthamoeba castellanii highlights extensive lateral gene transfer and early evolution of tyrosine kinase signaling.</title>
        <authorList>
            <person name="Clarke M."/>
            <person name="Lohan A.J."/>
            <person name="Liu B."/>
            <person name="Lagkouvardos I."/>
            <person name="Roy S."/>
            <person name="Zafar N."/>
            <person name="Bertelli C."/>
            <person name="Schilde C."/>
            <person name="Kianianmomeni A."/>
            <person name="Burglin T.R."/>
            <person name="Frech C."/>
            <person name="Turcotte B."/>
            <person name="Kopec K.O."/>
            <person name="Synnott J.M."/>
            <person name="Choo C."/>
            <person name="Paponov I."/>
            <person name="Finkler A."/>
            <person name="Soon Heng Tan C."/>
            <person name="Hutchins A.P."/>
            <person name="Weinmeier T."/>
            <person name="Rattei T."/>
            <person name="Chu J.S."/>
            <person name="Gimenez G."/>
            <person name="Irimia M."/>
            <person name="Rigden D.J."/>
            <person name="Fitzpatrick D.A."/>
            <person name="Lorenzo-Morales J."/>
            <person name="Bateman A."/>
            <person name="Chiu C.H."/>
            <person name="Tang P."/>
            <person name="Hegemann P."/>
            <person name="Fromm H."/>
            <person name="Raoult D."/>
            <person name="Greub G."/>
            <person name="Miranda-Saavedra D."/>
            <person name="Chen N."/>
            <person name="Nash P."/>
            <person name="Ginger M.L."/>
            <person name="Horn M."/>
            <person name="Schaap P."/>
            <person name="Caler L."/>
            <person name="Loftus B."/>
        </authorList>
    </citation>
    <scope>NUCLEOTIDE SEQUENCE [LARGE SCALE GENOMIC DNA]</scope>
    <source>
        <strain evidence="2 3">Neff</strain>
    </source>
</reference>
<proteinExistence type="predicted"/>
<dbReference type="InterPro" id="IPR016181">
    <property type="entry name" value="Acyl_CoA_acyltransferase"/>
</dbReference>
<dbReference type="PANTHER" id="PTHR43138">
    <property type="entry name" value="ACETYLTRANSFERASE, GNAT FAMILY"/>
    <property type="match status" value="1"/>
</dbReference>
<dbReference type="AlphaFoldDB" id="L8H8U2"/>
<dbReference type="Gene3D" id="3.40.630.30">
    <property type="match status" value="1"/>
</dbReference>
<dbReference type="Pfam" id="PF00583">
    <property type="entry name" value="Acetyltransf_1"/>
    <property type="match status" value="1"/>
</dbReference>
<dbReference type="STRING" id="1257118.L8H8U2"/>
<feature type="domain" description="N-acetyltransferase" evidence="1">
    <location>
        <begin position="44"/>
        <end position="200"/>
    </location>
</feature>
<dbReference type="KEGG" id="acan:ACA1_278320"/>
<name>L8H8U2_ACACF</name>
<evidence type="ECO:0000313" key="3">
    <source>
        <dbReference type="Proteomes" id="UP000011083"/>
    </source>
</evidence>
<dbReference type="CDD" id="cd04301">
    <property type="entry name" value="NAT_SF"/>
    <property type="match status" value="1"/>
</dbReference>
<dbReference type="OrthoDB" id="10264707at2759"/>
<dbReference type="EMBL" id="KB007908">
    <property type="protein sequence ID" value="ELR20891.1"/>
    <property type="molecule type" value="Genomic_DNA"/>
</dbReference>
<dbReference type="PROSITE" id="PS51186">
    <property type="entry name" value="GNAT"/>
    <property type="match status" value="1"/>
</dbReference>
<protein>
    <submittedName>
        <fullName evidence="2">Acetyltransferase, GNAT superfamily protein</fullName>
    </submittedName>
</protein>
<dbReference type="RefSeq" id="XP_004344634.1">
    <property type="nucleotide sequence ID" value="XM_004344584.1"/>
</dbReference>
<organism evidence="2 3">
    <name type="scientific">Acanthamoeba castellanii (strain ATCC 30010 / Neff)</name>
    <dbReference type="NCBI Taxonomy" id="1257118"/>
    <lineage>
        <taxon>Eukaryota</taxon>
        <taxon>Amoebozoa</taxon>
        <taxon>Discosea</taxon>
        <taxon>Longamoebia</taxon>
        <taxon>Centramoebida</taxon>
        <taxon>Acanthamoebidae</taxon>
        <taxon>Acanthamoeba</taxon>
    </lineage>
</organism>
<accession>L8H8U2</accession>
<dbReference type="InterPro" id="IPR052742">
    <property type="entry name" value="Mito_N-acetyltransferase"/>
</dbReference>
<dbReference type="Proteomes" id="UP000011083">
    <property type="component" value="Unassembled WGS sequence"/>
</dbReference>
<evidence type="ECO:0000313" key="2">
    <source>
        <dbReference type="EMBL" id="ELR20891.1"/>
    </source>
</evidence>
<dbReference type="GO" id="GO:0005634">
    <property type="term" value="C:nucleus"/>
    <property type="evidence" value="ECO:0007669"/>
    <property type="project" value="TreeGrafter"/>
</dbReference>
<dbReference type="InterPro" id="IPR000182">
    <property type="entry name" value="GNAT_dom"/>
</dbReference>
<dbReference type="SUPFAM" id="SSF55729">
    <property type="entry name" value="Acyl-CoA N-acyltransferases (Nat)"/>
    <property type="match status" value="1"/>
</dbReference>
<dbReference type="PANTHER" id="PTHR43138:SF1">
    <property type="entry name" value="N-ACETYLTRANSFERASE ACA1"/>
    <property type="match status" value="1"/>
</dbReference>
<dbReference type="GeneID" id="14921763"/>
<dbReference type="GO" id="GO:0016747">
    <property type="term" value="F:acyltransferase activity, transferring groups other than amino-acyl groups"/>
    <property type="evidence" value="ECO:0007669"/>
    <property type="project" value="InterPro"/>
</dbReference>
<keyword evidence="3" id="KW-1185">Reference proteome</keyword>
<evidence type="ECO:0000259" key="1">
    <source>
        <dbReference type="PROSITE" id="PS51186"/>
    </source>
</evidence>
<keyword evidence="2" id="KW-0808">Transferase</keyword>
<gene>
    <name evidence="2" type="ORF">ACA1_278320</name>
</gene>